<gene>
    <name evidence="2" type="ORF">GCM10010970_06810</name>
</gene>
<dbReference type="Proteomes" id="UP000637267">
    <property type="component" value="Unassembled WGS sequence"/>
</dbReference>
<evidence type="ECO:0000256" key="1">
    <source>
        <dbReference type="SAM" id="SignalP"/>
    </source>
</evidence>
<dbReference type="SUPFAM" id="SSF48452">
    <property type="entry name" value="TPR-like"/>
    <property type="match status" value="1"/>
</dbReference>
<reference evidence="3" key="1">
    <citation type="journal article" date="2019" name="Int. J. Syst. Evol. Microbiol.">
        <title>The Global Catalogue of Microorganisms (GCM) 10K type strain sequencing project: providing services to taxonomists for standard genome sequencing and annotation.</title>
        <authorList>
            <consortium name="The Broad Institute Genomics Platform"/>
            <consortium name="The Broad Institute Genome Sequencing Center for Infectious Disease"/>
            <person name="Wu L."/>
            <person name="Ma J."/>
        </authorList>
    </citation>
    <scope>NUCLEOTIDE SEQUENCE [LARGE SCALE GENOMIC DNA]</scope>
    <source>
        <strain evidence="3">CGMCC 1.8859</strain>
    </source>
</reference>
<organism evidence="2 3">
    <name type="scientific">Silvimonas iriomotensis</name>
    <dbReference type="NCBI Taxonomy" id="449662"/>
    <lineage>
        <taxon>Bacteria</taxon>
        <taxon>Pseudomonadati</taxon>
        <taxon>Pseudomonadota</taxon>
        <taxon>Betaproteobacteria</taxon>
        <taxon>Neisseriales</taxon>
        <taxon>Chitinibacteraceae</taxon>
        <taxon>Silvimonas</taxon>
    </lineage>
</organism>
<feature type="signal peptide" evidence="1">
    <location>
        <begin position="1"/>
        <end position="19"/>
    </location>
</feature>
<keyword evidence="1" id="KW-0732">Signal</keyword>
<protein>
    <submittedName>
        <fullName evidence="2">Uncharacterized protein</fullName>
    </submittedName>
</protein>
<comment type="caution">
    <text evidence="2">The sequence shown here is derived from an EMBL/GenBank/DDBJ whole genome shotgun (WGS) entry which is preliminary data.</text>
</comment>
<evidence type="ECO:0000313" key="2">
    <source>
        <dbReference type="EMBL" id="GGP18743.1"/>
    </source>
</evidence>
<dbReference type="PROSITE" id="PS51257">
    <property type="entry name" value="PROKAR_LIPOPROTEIN"/>
    <property type="match status" value="1"/>
</dbReference>
<evidence type="ECO:0000313" key="3">
    <source>
        <dbReference type="Proteomes" id="UP000637267"/>
    </source>
</evidence>
<proteinExistence type="predicted"/>
<name>A0ABQ2P5L6_9NEIS</name>
<dbReference type="Gene3D" id="1.25.40.10">
    <property type="entry name" value="Tetratricopeptide repeat domain"/>
    <property type="match status" value="1"/>
</dbReference>
<sequence>MRHLLSGLVAGAALLGLLAACSTTPAPQTPASVLATQARGAMVNANRASQQQRWDDAAVQWQAALSLFQAMDDWGGQGEARLGLAYAQVKMHQPANAVKTLAPMDSTLFRPVQRAQAGYQLALLAMPDTQMADAALAHARSVCSADCAIAPQLDNLDARIHLQQGDAAGALGLANGVLARGEGVPMVERAHALRLVAQIRLQQGQPAAGWQALQQGIVMDRTLANPLWLADDFALQLDLAGAMADQALAEDARVRLRSVCEVVAASGCERVAAH</sequence>
<accession>A0ABQ2P5L6</accession>
<dbReference type="RefSeq" id="WP_188702352.1">
    <property type="nucleotide sequence ID" value="NZ_BMLX01000001.1"/>
</dbReference>
<feature type="chain" id="PRO_5045590679" evidence="1">
    <location>
        <begin position="20"/>
        <end position="274"/>
    </location>
</feature>
<keyword evidence="3" id="KW-1185">Reference proteome</keyword>
<dbReference type="EMBL" id="BMLX01000001">
    <property type="protein sequence ID" value="GGP18743.1"/>
    <property type="molecule type" value="Genomic_DNA"/>
</dbReference>
<dbReference type="InterPro" id="IPR011990">
    <property type="entry name" value="TPR-like_helical_dom_sf"/>
</dbReference>